<evidence type="ECO:0000313" key="4">
    <source>
        <dbReference type="EMBL" id="KRZ03047.1"/>
    </source>
</evidence>
<organism evidence="4 5">
    <name type="scientific">Trichinella zimbabwensis</name>
    <dbReference type="NCBI Taxonomy" id="268475"/>
    <lineage>
        <taxon>Eukaryota</taxon>
        <taxon>Metazoa</taxon>
        <taxon>Ecdysozoa</taxon>
        <taxon>Nematoda</taxon>
        <taxon>Enoplea</taxon>
        <taxon>Dorylaimia</taxon>
        <taxon>Trichinellida</taxon>
        <taxon>Trichinellidae</taxon>
        <taxon>Trichinella</taxon>
    </lineage>
</organism>
<dbReference type="PROSITE" id="PS01013">
    <property type="entry name" value="OSBP"/>
    <property type="match status" value="1"/>
</dbReference>
<evidence type="ECO:0000256" key="1">
    <source>
        <dbReference type="ARBA" id="ARBA00023121"/>
    </source>
</evidence>
<dbReference type="SUPFAM" id="SSF144000">
    <property type="entry name" value="Oxysterol-binding protein-like"/>
    <property type="match status" value="1"/>
</dbReference>
<dbReference type="GO" id="GO:0006869">
    <property type="term" value="P:lipid transport"/>
    <property type="evidence" value="ECO:0007669"/>
    <property type="project" value="UniProtKB-KW"/>
</dbReference>
<keyword evidence="1" id="KW-0446">Lipid-binding</keyword>
<accession>A0A0V1GXG4</accession>
<dbReference type="InterPro" id="IPR037239">
    <property type="entry name" value="OSBP_sf"/>
</dbReference>
<dbReference type="STRING" id="268475.A0A0V1GXG4"/>
<dbReference type="GO" id="GO:0097038">
    <property type="term" value="C:perinuclear endoplasmic reticulum"/>
    <property type="evidence" value="ECO:0007669"/>
    <property type="project" value="TreeGrafter"/>
</dbReference>
<protein>
    <recommendedName>
        <fullName evidence="3">Oxysterol-binding protein</fullName>
    </recommendedName>
</protein>
<dbReference type="GO" id="GO:0005886">
    <property type="term" value="C:plasma membrane"/>
    <property type="evidence" value="ECO:0007669"/>
    <property type="project" value="TreeGrafter"/>
</dbReference>
<comment type="caution">
    <text evidence="4">The sequence shown here is derived from an EMBL/GenBank/DDBJ whole genome shotgun (WGS) entry which is preliminary data.</text>
</comment>
<keyword evidence="3" id="KW-0813">Transport</keyword>
<evidence type="ECO:0000256" key="3">
    <source>
        <dbReference type="RuleBase" id="RU003845"/>
    </source>
</evidence>
<evidence type="ECO:0000256" key="2">
    <source>
        <dbReference type="RuleBase" id="RU003844"/>
    </source>
</evidence>
<proteinExistence type="inferred from homology"/>
<dbReference type="EMBL" id="JYDP01000207">
    <property type="protein sequence ID" value="KRZ03047.1"/>
    <property type="molecule type" value="Genomic_DNA"/>
</dbReference>
<comment type="similarity">
    <text evidence="2">Belongs to the OSBP family.</text>
</comment>
<dbReference type="Gene3D" id="2.40.160.120">
    <property type="match status" value="1"/>
</dbReference>
<dbReference type="InterPro" id="IPR018494">
    <property type="entry name" value="Oxysterol-bd_CS"/>
</dbReference>
<dbReference type="PANTHER" id="PTHR10972">
    <property type="entry name" value="OXYSTEROL-BINDING PROTEIN-RELATED"/>
    <property type="match status" value="1"/>
</dbReference>
<dbReference type="Proteomes" id="UP000055024">
    <property type="component" value="Unassembled WGS sequence"/>
</dbReference>
<sequence length="437" mass="50218">MSNQRLCILRDKRDAINSLNAQRSQANIWSILKHSLGTDLSRLSIPVVFNEPLTFLQRITEYMEYSELISKAVNERNALMRMELVVFFERGSVCCLRSCIELAACGKAVQSNFGSNTTGFRICCEQVSHHPPISAFHVEGDGFKFYGSIHPKIKLKGQGLEIVPKGKMMFTRGLMSTAQSRISLLEECKSNWYTQGTMEIVSHRSGLKCTLQFKPNSCLFGREISRHVHGFIVNQKETRLSTLYGDWTEFLASCTIEIYNANFEQWLKLRQKRNLPNTVQSNRPVSPVTFAGSNILWQIKSRPDFSEVFFNFTEFAMGLNDVQSGNDYAPTDSRFRPDVRYLENGELDLAATEKLRLEEKQRFARSLSKETKLQWTPKHVFFCLEHNQFFKVTLFIDGLKWAYIQKPRNNAGFSMTNIGLKTGHHVQIFFRISIPNN</sequence>
<name>A0A0V1GXG4_9BILA</name>
<dbReference type="GO" id="GO:0032934">
    <property type="term" value="F:sterol binding"/>
    <property type="evidence" value="ECO:0007669"/>
    <property type="project" value="TreeGrafter"/>
</dbReference>
<dbReference type="InterPro" id="IPR000648">
    <property type="entry name" value="Oxysterol-bd"/>
</dbReference>
<reference evidence="4 5" key="1">
    <citation type="submission" date="2015-01" db="EMBL/GenBank/DDBJ databases">
        <title>Evolution of Trichinella species and genotypes.</title>
        <authorList>
            <person name="Korhonen P.K."/>
            <person name="Edoardo P."/>
            <person name="Giuseppe L.R."/>
            <person name="Gasser R.B."/>
        </authorList>
    </citation>
    <scope>NUCLEOTIDE SEQUENCE [LARGE SCALE GENOMIC DNA]</scope>
    <source>
        <strain evidence="4">ISS1029</strain>
    </source>
</reference>
<keyword evidence="3" id="KW-0445">Lipid transport</keyword>
<dbReference type="AlphaFoldDB" id="A0A0V1GXG4"/>
<gene>
    <name evidence="4" type="primary">Osbpl2</name>
    <name evidence="4" type="ORF">T11_18590</name>
</gene>
<evidence type="ECO:0000313" key="5">
    <source>
        <dbReference type="Proteomes" id="UP000055024"/>
    </source>
</evidence>
<keyword evidence="5" id="KW-1185">Reference proteome</keyword>
<dbReference type="GO" id="GO:0005829">
    <property type="term" value="C:cytosol"/>
    <property type="evidence" value="ECO:0007669"/>
    <property type="project" value="TreeGrafter"/>
</dbReference>
<dbReference type="OrthoDB" id="416222at2759"/>
<dbReference type="PANTHER" id="PTHR10972:SF209">
    <property type="entry name" value="OXYSTEROL-BINDING PROTEIN"/>
    <property type="match status" value="1"/>
</dbReference>
<dbReference type="Pfam" id="PF01237">
    <property type="entry name" value="Oxysterol_BP"/>
    <property type="match status" value="1"/>
</dbReference>
<dbReference type="Gene3D" id="3.30.70.3490">
    <property type="match status" value="1"/>
</dbReference>